<evidence type="ECO:0000313" key="2">
    <source>
        <dbReference type="Proteomes" id="UP001597280"/>
    </source>
</evidence>
<proteinExistence type="predicted"/>
<accession>A0ABW4PW08</accession>
<dbReference type="Proteomes" id="UP001597280">
    <property type="component" value="Unassembled WGS sequence"/>
</dbReference>
<dbReference type="PROSITE" id="PS51257">
    <property type="entry name" value="PROKAR_LIPOPROTEIN"/>
    <property type="match status" value="1"/>
</dbReference>
<reference evidence="2" key="1">
    <citation type="journal article" date="2019" name="Int. J. Syst. Evol. Microbiol.">
        <title>The Global Catalogue of Microorganisms (GCM) 10K type strain sequencing project: providing services to taxonomists for standard genome sequencing and annotation.</title>
        <authorList>
            <consortium name="The Broad Institute Genomics Platform"/>
            <consortium name="The Broad Institute Genome Sequencing Center for Infectious Disease"/>
            <person name="Wu L."/>
            <person name="Ma J."/>
        </authorList>
    </citation>
    <scope>NUCLEOTIDE SEQUENCE [LARGE SCALE GENOMIC DNA]</scope>
    <source>
        <strain evidence="2">JCM 11650</strain>
    </source>
</reference>
<protein>
    <submittedName>
        <fullName evidence="1">Uncharacterized protein</fullName>
    </submittedName>
</protein>
<dbReference type="EMBL" id="JBHUFL010000002">
    <property type="protein sequence ID" value="MFD1835003.1"/>
    <property type="molecule type" value="Genomic_DNA"/>
</dbReference>
<keyword evidence="2" id="KW-1185">Reference proteome</keyword>
<dbReference type="RefSeq" id="WP_343904215.1">
    <property type="nucleotide sequence ID" value="NZ_BAAAIS010000002.1"/>
</dbReference>
<gene>
    <name evidence="1" type="ORF">ACFSDA_07915</name>
</gene>
<comment type="caution">
    <text evidence="1">The sequence shown here is derived from an EMBL/GenBank/DDBJ whole genome shotgun (WGS) entry which is preliminary data.</text>
</comment>
<sequence length="144" mass="14885">MSVPTRGGQGAGGTGSACGAGRALLVVRGDVDEVRARLAAFVAERGWRVTDEPGEELLLERGSRGRTIVLGSLAGRAFYLSARIGTRAGEGGTLVEHRWGAGAGLVLGGTLGRARAARAHAELSQALESALREQGLLVQVRREG</sequence>
<organism evidence="1 2">
    <name type="scientific">Brachybacterium rhamnosum</name>
    <dbReference type="NCBI Taxonomy" id="173361"/>
    <lineage>
        <taxon>Bacteria</taxon>
        <taxon>Bacillati</taxon>
        <taxon>Actinomycetota</taxon>
        <taxon>Actinomycetes</taxon>
        <taxon>Micrococcales</taxon>
        <taxon>Dermabacteraceae</taxon>
        <taxon>Brachybacterium</taxon>
    </lineage>
</organism>
<evidence type="ECO:0000313" key="1">
    <source>
        <dbReference type="EMBL" id="MFD1835003.1"/>
    </source>
</evidence>
<name>A0ABW4PW08_9MICO</name>